<dbReference type="Gene3D" id="3.30.559.30">
    <property type="entry name" value="Nonribosomal peptide synthetase, condensation domain"/>
    <property type="match status" value="1"/>
</dbReference>
<gene>
    <name evidence="6" type="ORF">J3R30DRAFT_3369132</name>
</gene>
<dbReference type="InterPro" id="IPR036736">
    <property type="entry name" value="ACP-like_sf"/>
</dbReference>
<evidence type="ECO:0000256" key="4">
    <source>
        <dbReference type="ARBA" id="ARBA00023268"/>
    </source>
</evidence>
<feature type="domain" description="Carrier" evidence="5">
    <location>
        <begin position="718"/>
        <end position="794"/>
    </location>
</feature>
<dbReference type="InterPro" id="IPR029058">
    <property type="entry name" value="AB_hydrolase_fold"/>
</dbReference>
<dbReference type="Pfam" id="PF00550">
    <property type="entry name" value="PP-binding"/>
    <property type="match status" value="2"/>
</dbReference>
<dbReference type="InterPro" id="IPR020845">
    <property type="entry name" value="AMP-binding_CS"/>
</dbReference>
<dbReference type="SUPFAM" id="SSF53474">
    <property type="entry name" value="alpha/beta-Hydrolases"/>
    <property type="match status" value="1"/>
</dbReference>
<dbReference type="PANTHER" id="PTHR45527">
    <property type="entry name" value="NONRIBOSOMAL PEPTIDE SYNTHETASE"/>
    <property type="match status" value="1"/>
</dbReference>
<dbReference type="Gene3D" id="3.40.50.1820">
    <property type="entry name" value="alpha/beta hydrolase"/>
    <property type="match status" value="1"/>
</dbReference>
<reference evidence="6" key="1">
    <citation type="submission" date="2022-08" db="EMBL/GenBank/DDBJ databases">
        <title>A Global Phylogenomic Analysis of the Shiitake Genus Lentinula.</title>
        <authorList>
            <consortium name="DOE Joint Genome Institute"/>
            <person name="Sierra-Patev S."/>
            <person name="Min B."/>
            <person name="Naranjo-Ortiz M."/>
            <person name="Looney B."/>
            <person name="Konkel Z."/>
            <person name="Slot J.C."/>
            <person name="Sakamoto Y."/>
            <person name="Steenwyk J.L."/>
            <person name="Rokas A."/>
            <person name="Carro J."/>
            <person name="Camarero S."/>
            <person name="Ferreira P."/>
            <person name="Molpeceres G."/>
            <person name="Ruiz-Duenas F.J."/>
            <person name="Serrano A."/>
            <person name="Henrissat B."/>
            <person name="Drula E."/>
            <person name="Hughes K.W."/>
            <person name="Mata J.L."/>
            <person name="Ishikawa N.K."/>
            <person name="Vargas-Isla R."/>
            <person name="Ushijima S."/>
            <person name="Smith C.A."/>
            <person name="Ahrendt S."/>
            <person name="Andreopoulos W."/>
            <person name="He G."/>
            <person name="Labutti K."/>
            <person name="Lipzen A."/>
            <person name="Ng V."/>
            <person name="Riley R."/>
            <person name="Sandor L."/>
            <person name="Barry K."/>
            <person name="Martinez A.T."/>
            <person name="Xiao Y."/>
            <person name="Gibbons J.G."/>
            <person name="Terashima K."/>
            <person name="Grigoriev I.V."/>
            <person name="Hibbett D.S."/>
        </authorList>
    </citation>
    <scope>NUCLEOTIDE SEQUENCE</scope>
    <source>
        <strain evidence="6">JLM2183</strain>
    </source>
</reference>
<dbReference type="SMART" id="SM00823">
    <property type="entry name" value="PKS_PP"/>
    <property type="match status" value="2"/>
</dbReference>
<dbReference type="GO" id="GO:0031177">
    <property type="term" value="F:phosphopantetheine binding"/>
    <property type="evidence" value="ECO:0007669"/>
    <property type="project" value="InterPro"/>
</dbReference>
<evidence type="ECO:0000256" key="3">
    <source>
        <dbReference type="ARBA" id="ARBA00022598"/>
    </source>
</evidence>
<organism evidence="6 7">
    <name type="scientific">Lentinula aciculospora</name>
    <dbReference type="NCBI Taxonomy" id="153920"/>
    <lineage>
        <taxon>Eukaryota</taxon>
        <taxon>Fungi</taxon>
        <taxon>Dikarya</taxon>
        <taxon>Basidiomycota</taxon>
        <taxon>Agaricomycotina</taxon>
        <taxon>Agaricomycetes</taxon>
        <taxon>Agaricomycetidae</taxon>
        <taxon>Agaricales</taxon>
        <taxon>Marasmiineae</taxon>
        <taxon>Omphalotaceae</taxon>
        <taxon>Lentinula</taxon>
    </lineage>
</organism>
<evidence type="ECO:0000259" key="5">
    <source>
        <dbReference type="PROSITE" id="PS50075"/>
    </source>
</evidence>
<dbReference type="Gene3D" id="3.30.300.30">
    <property type="match status" value="2"/>
</dbReference>
<dbReference type="SUPFAM" id="SSF52777">
    <property type="entry name" value="CoA-dependent acyltransferases"/>
    <property type="match status" value="2"/>
</dbReference>
<dbReference type="InterPro" id="IPR020806">
    <property type="entry name" value="PKS_PP-bd"/>
</dbReference>
<dbReference type="InterPro" id="IPR000873">
    <property type="entry name" value="AMP-dep_synth/lig_dom"/>
</dbReference>
<dbReference type="GO" id="GO:0005737">
    <property type="term" value="C:cytoplasm"/>
    <property type="evidence" value="ECO:0007669"/>
    <property type="project" value="TreeGrafter"/>
</dbReference>
<keyword evidence="4" id="KW-0511">Multifunctional enzyme</keyword>
<feature type="domain" description="Carrier" evidence="5">
    <location>
        <begin position="1825"/>
        <end position="1900"/>
    </location>
</feature>
<dbReference type="PROSITE" id="PS50075">
    <property type="entry name" value="CARRIER"/>
    <property type="match status" value="2"/>
</dbReference>
<dbReference type="EMBL" id="JAOTPV010000005">
    <property type="protein sequence ID" value="KAJ4482349.1"/>
    <property type="molecule type" value="Genomic_DNA"/>
</dbReference>
<dbReference type="InterPro" id="IPR023213">
    <property type="entry name" value="CAT-like_dom_sf"/>
</dbReference>
<dbReference type="InterPro" id="IPR045851">
    <property type="entry name" value="AMP-bd_C_sf"/>
</dbReference>
<protein>
    <submittedName>
        <fullName evidence="6">Acetyl-CoA synthetase-like protein</fullName>
    </submittedName>
</protein>
<dbReference type="GO" id="GO:0044550">
    <property type="term" value="P:secondary metabolite biosynthetic process"/>
    <property type="evidence" value="ECO:0007669"/>
    <property type="project" value="TreeGrafter"/>
</dbReference>
<dbReference type="InterPro" id="IPR042099">
    <property type="entry name" value="ANL_N_sf"/>
</dbReference>
<dbReference type="Proteomes" id="UP001150266">
    <property type="component" value="Unassembled WGS sequence"/>
</dbReference>
<evidence type="ECO:0000313" key="7">
    <source>
        <dbReference type="Proteomes" id="UP001150266"/>
    </source>
</evidence>
<dbReference type="InterPro" id="IPR001242">
    <property type="entry name" value="Condensation_dom"/>
</dbReference>
<keyword evidence="7" id="KW-1185">Reference proteome</keyword>
<keyword evidence="1" id="KW-0596">Phosphopantetheine</keyword>
<dbReference type="NCBIfam" id="TIGR01733">
    <property type="entry name" value="AA-adenyl-dom"/>
    <property type="match status" value="1"/>
</dbReference>
<proteinExistence type="predicted"/>
<dbReference type="GO" id="GO:0043041">
    <property type="term" value="P:amino acid activation for nonribosomal peptide biosynthetic process"/>
    <property type="evidence" value="ECO:0007669"/>
    <property type="project" value="TreeGrafter"/>
</dbReference>
<name>A0A9W9DRI6_9AGAR</name>
<dbReference type="FunFam" id="3.30.300.30:FF:000015">
    <property type="entry name" value="Nonribosomal peptide synthase SidD"/>
    <property type="match status" value="2"/>
</dbReference>
<dbReference type="Pfam" id="PF00668">
    <property type="entry name" value="Condensation"/>
    <property type="match status" value="1"/>
</dbReference>
<keyword evidence="2" id="KW-0597">Phosphoprotein</keyword>
<sequence length="2160" mass="239440">MARSSSLTDFEIKTLAAIALVSATTSFGYWELENVDVDLRVVHPTGVKLLSLSFSLSDNIGRLYQLLDSSWKSPNTEELTFALTVVLGPPSYFPNLNLSSVPDAFVLSVDTISGEYRLQSTSHNIIPQTRFHSTLSSLRESLPLETPLYEFTSVTESETKLLLQRSVATSEQQSSEHEFSPVIHHYFEKVARETPGAVALQLEDHTFVRYGELNEKADTLARYLVHELGVRPGDLILEFFDRCVEMIISQLAILKAGAAYVPLDIIHPAQRTQTIQEITNARVCLTTDTLRNTVCNRLPTVNVISVDAFLSSTSSRVLRPALSQSLSGEDLCYVMFTSGTTGVPKGVMVQHSAVVASVINGPAYNQKLRQQGSSLRTLMLSNYAFDYSTWDVFLTLTSGGCLCIAPKDTMLIDLVGVINSMNITFLETTPTLLSLLQLDECLSLRFVYSSGETLSPAIHHMFLAHKLAQKEKGEAELFFANGGAPTETTVMSVFGPIDLGDDFERPVYGRPFGGNRLYVLDSHGRLCPPGAVGQLWIGGPQVTKGYLGRDDLTTKVYRPDPYAGSGRMYNSGDLCSWLPDGRLIHYGRSDTQVKIRGQRVEINEVETTILKILPVKAVCVMKHTYQSREELLAFVVSNVSLFEFSVFRNLMALKQNLSLKSPQQALSAHLPTYMVPSRFIPVSELPVTSNGKTDQKKLLQVANDLAASRQDTPKSSQRTMSPAQRVLLKAWATSLSLAPEDIHDSSDFFTIGGDSIGAIRVAASCRAAGYSLNVIDFQAHSTFSAQTGLLDSRPLREAGLALPRYTPFGLLDSENQQIMRSDITEYGYNNSDIEDVYPSISSVAGLVSLAVTDPMSYMAQYSFKNFNKFDPIRMHTAWTTLACRHQSLRSAFIIASELESSILQVVFKASHFDLAWNYKTFESDADMDEAAQDYISQSEGFRLGKVPTAVALFEGDKSSTLIVQLHHTQFDGWCLPIILQHLQEAYSVSTVSEDWIRSSPPFSNFVQWVHSQNSADAIDYWRKKLEGAAIPSWPSHSLRDSSLDETTSKTKRSFVSSFNNAEKLSNFCAEHEITLSSLLTAALAMVLGLYEDSDDVIFGFVTSGRTGDVPSIEDIVGYCVSTVPCRVHVPANVSLKSIVKAVHDDLLGSTPHQFLGLNDIITTTFPVPHDVLKVLLTIENLPGLFEENSEFLGQNLRGFTIDVSYPFAVTVFLSPDTRELKFHFQWDSDFLSRADVDWFQSHMYAVLGAIIDHPSSHLQTSDFLAEGETASILSMCGGVDSGPITCSFFHQLVDDTARQYPDKIAIERVHYRDNITFKEYVGRANQAAHALQSKGVRPEYMVPVLFDQNTGNIDITISFLAILKAGGAFVPLSSAWPEVRLQTCIRQTKSQILICEIGLESIATRLASLSELPLHVSRLEDLVFGQPCDTTTTPALRMDSLSCVMFTSGTKGEPKGVMIEHGNIVSYISNTATIFPLNNIRRMLHFSLRTLNQGLADWFLSLTHGKTLTADNSQSTVADISDVVRRTKADYVALTPAVAEMLQHDIPYPQLKTLVSGGDGLPRQVSERWRDRLCLIDVYGSAETMVHCVSADHSTGIQFRPGIIGRPIGASRAYILDKMSPVPMGAIGELFIAGAQVARGYLDLSDKTAEVFLRNPFSDLSGLGRIYRTGDRARWHSDGTIEYLGRIEDDYVKLRGLRVNIENIESTMLAASLAKIQVVVQPVKVDDSSHLIAFFSHDLGNPNTQIKICEDLAGYQRLVRELRQTCQRVLPTYEVPSLWLALNAIPLGYSNKVDRKRLRAFFQSQSSKKVHEVSKTLLGAVSDRGPETPVEHLLHDMWLPILLRTESISVYDDFFSLGGDSIHCIRFLSALKRRGCEVTVNEFYKARTIAQLADIVYGRLPANANLSVQNVEAPLTNGLVVQIRSAFSEKDKANNPMWFVHDGKGLIGPQYGELGTLDREVYGISNPATTKSELEAAYSSWKSFVQSYEPLLPSRSIFLGGWSSGGNIALLLAAEHARKGQPVKGVVLLDSYTGAGFIPTKEHETNYPDDPAKARAYTQMNHIEKLLAAYPEPDSRELEGIPVLLIRAGSDPMGKVTRDHPNQTKENLERNLWSEVKMEIREVKEANHKSLMAEEEFRKRVAKIIRSWCRELEESASSML</sequence>
<dbReference type="OrthoDB" id="416786at2759"/>
<keyword evidence="3" id="KW-0436">Ligase</keyword>
<dbReference type="Gene3D" id="1.10.1200.10">
    <property type="entry name" value="ACP-like"/>
    <property type="match status" value="2"/>
</dbReference>
<accession>A0A9W9DRI6</accession>
<dbReference type="Pfam" id="PF00501">
    <property type="entry name" value="AMP-binding"/>
    <property type="match status" value="2"/>
</dbReference>
<dbReference type="FunFam" id="3.40.50.980:FF:000001">
    <property type="entry name" value="Non-ribosomal peptide synthetase"/>
    <property type="match status" value="1"/>
</dbReference>
<dbReference type="SUPFAM" id="SSF47336">
    <property type="entry name" value="ACP-like"/>
    <property type="match status" value="2"/>
</dbReference>
<evidence type="ECO:0000313" key="6">
    <source>
        <dbReference type="EMBL" id="KAJ4482349.1"/>
    </source>
</evidence>
<comment type="caution">
    <text evidence="6">The sequence shown here is derived from an EMBL/GenBank/DDBJ whole genome shotgun (WGS) entry which is preliminary data.</text>
</comment>
<dbReference type="PROSITE" id="PS00455">
    <property type="entry name" value="AMP_BINDING"/>
    <property type="match status" value="1"/>
</dbReference>
<evidence type="ECO:0000256" key="2">
    <source>
        <dbReference type="ARBA" id="ARBA00022553"/>
    </source>
</evidence>
<dbReference type="CDD" id="cd05930">
    <property type="entry name" value="A_NRPS"/>
    <property type="match status" value="1"/>
</dbReference>
<dbReference type="GO" id="GO:0016874">
    <property type="term" value="F:ligase activity"/>
    <property type="evidence" value="ECO:0007669"/>
    <property type="project" value="UniProtKB-KW"/>
</dbReference>
<dbReference type="InterPro" id="IPR010071">
    <property type="entry name" value="AA_adenyl_dom"/>
</dbReference>
<dbReference type="InterPro" id="IPR009081">
    <property type="entry name" value="PP-bd_ACP"/>
</dbReference>
<dbReference type="PANTHER" id="PTHR45527:SF1">
    <property type="entry name" value="FATTY ACID SYNTHASE"/>
    <property type="match status" value="1"/>
</dbReference>
<evidence type="ECO:0000256" key="1">
    <source>
        <dbReference type="ARBA" id="ARBA00022450"/>
    </source>
</evidence>
<dbReference type="Gene3D" id="3.40.50.12780">
    <property type="entry name" value="N-terminal domain of ligase-like"/>
    <property type="match status" value="2"/>
</dbReference>
<dbReference type="SUPFAM" id="SSF56801">
    <property type="entry name" value="Acetyl-CoA synthetase-like"/>
    <property type="match status" value="2"/>
</dbReference>
<dbReference type="Gene3D" id="3.30.559.10">
    <property type="entry name" value="Chloramphenicol acetyltransferase-like domain"/>
    <property type="match status" value="1"/>
</dbReference>